<proteinExistence type="predicted"/>
<keyword evidence="1" id="KW-0560">Oxidoreductase</keyword>
<evidence type="ECO:0000259" key="3">
    <source>
        <dbReference type="Pfam" id="PF08240"/>
    </source>
</evidence>
<dbReference type="PANTHER" id="PTHR43401">
    <property type="entry name" value="L-THREONINE 3-DEHYDROGENASE"/>
    <property type="match status" value="1"/>
</dbReference>
<name>A0ABV0BWJ7_9SPHI</name>
<evidence type="ECO:0000259" key="2">
    <source>
        <dbReference type="Pfam" id="PF00107"/>
    </source>
</evidence>
<accession>A0ABV0BWJ7</accession>
<sequence>MKAIVLHEPGRFELITKEKPSDPEPDEVLLKIKKVSICGTDLHAYKGKQPFFTYPRILGHEVSAEIIALGNEVKGLKVGDKCTVEPYRNLVEDQAVRKGKTNCGSTLTVLGVHEDGAMQDYITYKAANIHLTAGLDDDQVSLVEPLAVAAHAVDRAQILHDDTVLVIGAGPIGLGVAAIARLAGVKVAVVDLLQGRLDFIKHKFPEVETILLSDHTEGAIKNAFQGELPTMIFDATGSKGSMENCFNLVAQGGTIVFVGLFVGSVTFDDPNFHRKEITLKASRSARAQDFKKVIQLLQAGLIDTNGYITHRIPFENLIENFEKLYQPDQNLVKAVIDF</sequence>
<evidence type="ECO:0000313" key="4">
    <source>
        <dbReference type="EMBL" id="MEN5379066.1"/>
    </source>
</evidence>
<dbReference type="InterPro" id="IPR036291">
    <property type="entry name" value="NAD(P)-bd_dom_sf"/>
</dbReference>
<gene>
    <name evidence="4" type="ORF">ABE541_17515</name>
</gene>
<dbReference type="Pfam" id="PF08240">
    <property type="entry name" value="ADH_N"/>
    <property type="match status" value="1"/>
</dbReference>
<evidence type="ECO:0000313" key="5">
    <source>
        <dbReference type="Proteomes" id="UP001409291"/>
    </source>
</evidence>
<protein>
    <submittedName>
        <fullName evidence="4">Zinc-binding alcohol dehydrogenase family protein</fullName>
    </submittedName>
</protein>
<dbReference type="InterPro" id="IPR013149">
    <property type="entry name" value="ADH-like_C"/>
</dbReference>
<dbReference type="Pfam" id="PF00107">
    <property type="entry name" value="ADH_zinc_N"/>
    <property type="match status" value="1"/>
</dbReference>
<dbReference type="CDD" id="cd08261">
    <property type="entry name" value="Zn_ADH7"/>
    <property type="match status" value="1"/>
</dbReference>
<dbReference type="InterPro" id="IPR050129">
    <property type="entry name" value="Zn_alcohol_dh"/>
</dbReference>
<reference evidence="4 5" key="1">
    <citation type="submission" date="2024-04" db="EMBL/GenBank/DDBJ databases">
        <title>WGS of bacteria from Torrens River.</title>
        <authorList>
            <person name="Wyrsch E.R."/>
            <person name="Drigo B."/>
        </authorList>
    </citation>
    <scope>NUCLEOTIDE SEQUENCE [LARGE SCALE GENOMIC DNA]</scope>
    <source>
        <strain evidence="4 5">TWI391</strain>
    </source>
</reference>
<dbReference type="InterPro" id="IPR011032">
    <property type="entry name" value="GroES-like_sf"/>
</dbReference>
<dbReference type="EMBL" id="JBDJNQ010000008">
    <property type="protein sequence ID" value="MEN5379066.1"/>
    <property type="molecule type" value="Genomic_DNA"/>
</dbReference>
<comment type="caution">
    <text evidence="4">The sequence shown here is derived from an EMBL/GenBank/DDBJ whole genome shotgun (WGS) entry which is preliminary data.</text>
</comment>
<dbReference type="SUPFAM" id="SSF50129">
    <property type="entry name" value="GroES-like"/>
    <property type="match status" value="1"/>
</dbReference>
<dbReference type="InterPro" id="IPR013154">
    <property type="entry name" value="ADH-like_N"/>
</dbReference>
<dbReference type="PANTHER" id="PTHR43401:SF3">
    <property type="entry name" value="L-GALACTONATE-5-DEHYDROGENASE"/>
    <property type="match status" value="1"/>
</dbReference>
<organism evidence="4 5">
    <name type="scientific">Sphingobacterium kitahiroshimense</name>
    <dbReference type="NCBI Taxonomy" id="470446"/>
    <lineage>
        <taxon>Bacteria</taxon>
        <taxon>Pseudomonadati</taxon>
        <taxon>Bacteroidota</taxon>
        <taxon>Sphingobacteriia</taxon>
        <taxon>Sphingobacteriales</taxon>
        <taxon>Sphingobacteriaceae</taxon>
        <taxon>Sphingobacterium</taxon>
    </lineage>
</organism>
<keyword evidence="5" id="KW-1185">Reference proteome</keyword>
<evidence type="ECO:0000256" key="1">
    <source>
        <dbReference type="ARBA" id="ARBA00023002"/>
    </source>
</evidence>
<dbReference type="RefSeq" id="WP_346581856.1">
    <property type="nucleotide sequence ID" value="NZ_JBDJNQ010000008.1"/>
</dbReference>
<feature type="domain" description="Alcohol dehydrogenase-like N-terminal" evidence="3">
    <location>
        <begin position="25"/>
        <end position="130"/>
    </location>
</feature>
<dbReference type="SUPFAM" id="SSF51735">
    <property type="entry name" value="NAD(P)-binding Rossmann-fold domains"/>
    <property type="match status" value="1"/>
</dbReference>
<dbReference type="Gene3D" id="3.90.180.10">
    <property type="entry name" value="Medium-chain alcohol dehydrogenases, catalytic domain"/>
    <property type="match status" value="1"/>
</dbReference>
<dbReference type="Gene3D" id="3.40.50.720">
    <property type="entry name" value="NAD(P)-binding Rossmann-like Domain"/>
    <property type="match status" value="1"/>
</dbReference>
<feature type="domain" description="Alcohol dehydrogenase-like C-terminal" evidence="2">
    <location>
        <begin position="171"/>
        <end position="298"/>
    </location>
</feature>
<dbReference type="Proteomes" id="UP001409291">
    <property type="component" value="Unassembled WGS sequence"/>
</dbReference>